<reference evidence="1 2" key="1">
    <citation type="journal article" date="2015" name="Antimicrob. Agents Chemother.">
        <title>Whole-Genome Sequencing Identifies Emergence of a Quinolone Resistance Mutation in a Case of Stenotrophomonas maltophilia Bacteremia.</title>
        <authorList>
            <person name="Pak T.R."/>
            <person name="Altman D.R."/>
            <person name="Attie O."/>
            <person name="Sebra R."/>
            <person name="Hamula C.L."/>
            <person name="Lewis M."/>
            <person name="Deikus G."/>
            <person name="Newman L.C."/>
            <person name="Fang G."/>
            <person name="Hand J."/>
            <person name="Papel G."/>
            <person name="Wallach F."/>
            <person name="Schadt E.E."/>
            <person name="Huprikar S."/>
            <person name="van Bakel H."/>
            <person name="Kasarskis A."/>
            <person name="Bashir A."/>
        </authorList>
    </citation>
    <scope>NUCLEOTIDE SEQUENCE [LARGE SCALE GENOMIC DNA]</scope>
    <source>
        <strain evidence="1 2">ISMMS6</strain>
    </source>
</reference>
<comment type="caution">
    <text evidence="1">The sequence shown here is derived from an EMBL/GenBank/DDBJ whole genome shotgun (WGS) entry which is preliminary data.</text>
</comment>
<evidence type="ECO:0000313" key="1">
    <source>
        <dbReference type="EMBL" id="KOO75330.1"/>
    </source>
</evidence>
<organism evidence="1 2">
    <name type="scientific">Stenotrophomonas maltophilia</name>
    <name type="common">Pseudomonas maltophilia</name>
    <name type="synonym">Xanthomonas maltophilia</name>
    <dbReference type="NCBI Taxonomy" id="40324"/>
    <lineage>
        <taxon>Bacteria</taxon>
        <taxon>Pseudomonadati</taxon>
        <taxon>Pseudomonadota</taxon>
        <taxon>Gammaproteobacteria</taxon>
        <taxon>Lysobacterales</taxon>
        <taxon>Lysobacteraceae</taxon>
        <taxon>Stenotrophomonas</taxon>
        <taxon>Stenotrophomonas maltophilia group</taxon>
    </lineage>
</organism>
<proteinExistence type="predicted"/>
<dbReference type="Proteomes" id="UP000037632">
    <property type="component" value="Unassembled WGS sequence"/>
</dbReference>
<name>A0AB34TD17_STEMA</name>
<accession>A0AB34TD17</accession>
<protein>
    <submittedName>
        <fullName evidence="1">Uncharacterized protein</fullName>
    </submittedName>
</protein>
<dbReference type="EMBL" id="JZIW01000009">
    <property type="protein sequence ID" value="KOO75330.1"/>
    <property type="molecule type" value="Genomic_DNA"/>
</dbReference>
<dbReference type="RefSeq" id="WP_053462872.1">
    <property type="nucleotide sequence ID" value="NZ_JZIW01000009.1"/>
</dbReference>
<sequence>MSRSGYSDDCESWPLICWRGAVSSALRGKRGQQFLTELRDALDAMPEKRLIAEQLQDSTGCHCTLGVIGAKRGLDMTGLDPNDREAVSKAFGIAEAMAAEIVHENDGEWRWDKETPEARWTRMREWVEAQITKAGEP</sequence>
<dbReference type="AlphaFoldDB" id="A0AB34TD17"/>
<evidence type="ECO:0000313" key="2">
    <source>
        <dbReference type="Proteomes" id="UP000037632"/>
    </source>
</evidence>
<gene>
    <name evidence="1" type="ORF">VL23_17450</name>
</gene>